<dbReference type="CDD" id="cd12148">
    <property type="entry name" value="fungal_TF_MHR"/>
    <property type="match status" value="1"/>
</dbReference>
<feature type="domain" description="Xylanolytic transcriptional activator regulatory" evidence="8">
    <location>
        <begin position="503"/>
        <end position="626"/>
    </location>
</feature>
<evidence type="ECO:0000259" key="8">
    <source>
        <dbReference type="Pfam" id="PF04082"/>
    </source>
</evidence>
<keyword evidence="2" id="KW-0805">Transcription regulation</keyword>
<reference evidence="9 10" key="1">
    <citation type="submission" date="2014-11" db="EMBL/GenBank/DDBJ databases">
        <authorList>
            <person name="Wibberg Daniel"/>
        </authorList>
    </citation>
    <scope>NUCLEOTIDE SEQUENCE [LARGE SCALE GENOMIC DNA]</scope>
    <source>
        <strain evidence="9">Rhizoctonia solani AG1-IB 7/3/14</strain>
    </source>
</reference>
<sequence>MKSYQPYPQTHYHPYVSYHAQRIAEIDDTISLFNHPHAIPMDSRNPREVIGYPTSATDSSPLTHTLYPPSLGQTPSPPISIIQPPEIHISTGDGLHITPGEGDIPLEVLEDWLREDMYNIQTMPGTYIPLGPSETSAASSPMIHCHDQNLQSTTHVSSVPFPRPTSQSPRLAPVPIGATASPTASPRRRASSNLRPERVNIRRMQKEEANKLRTCIACKSAKACPGPTKRVYMLTSLSLETVKISQRECVLADTKPKNQTLTIKDITHKIRDLEVRIQQQLDMIVGQEGRESFDRLSILEPIDGKKCNCPVPISATQATEGPIAPAPVIIHRAGCPASDPMGLYGRSRLMELQDPDSDAKDDLEDDTSMTSEEDSRYHDLHLGIPVLASGTPAATFFELARSLGSPQSDVLSSPTGSNASVDIGLAGADYFSPNPAAQPAIRKIVIERERLPSYLLNGTIKPAECNQLFARFMSLWNVSVSVLDPGLHTSARAVLWRCPFLFTVVLAIAARDYKPEQYPMLMQEAKNMAGLALTTWSKSIEIVQAFILLATFPPPSRRWDEDRTWLYLGYATRMAGDLQLNRQAERPFPSEMVEREHLNRIRTWLICHNLDVSAAAKLGKQTSMQEDPVILGSRTWWKSSKYNMKFDIHLCAFTQICIIFRKYFTLLGADSNSIYGLNNHVDVSLLADGFTNEIEDFQADFESIFAEHSDHDDPACRYRAHVKYTAHYFRLVIYSICHGRSRDAGKGEMLQRCLDASSRLVKALSEHHANSIYFKYSAEGWFTFGAFAAAFIVKVLCPTFAPVIDQAYRQHLRSVVMELITAYESKQVSIDERHSPRIYARFLTRLLVRADELNGTTSLTYAAPASSASPQIKVDSDEMDRLFVIPSLHSLR</sequence>
<protein>
    <submittedName>
        <fullName evidence="9">Protein priB</fullName>
    </submittedName>
</protein>
<feature type="region of interest" description="Disordered" evidence="6">
    <location>
        <begin position="154"/>
        <end position="194"/>
    </location>
</feature>
<dbReference type="GO" id="GO:0000981">
    <property type="term" value="F:DNA-binding transcription factor activity, RNA polymerase II-specific"/>
    <property type="evidence" value="ECO:0007669"/>
    <property type="project" value="TreeGrafter"/>
</dbReference>
<keyword evidence="10" id="KW-1185">Reference proteome</keyword>
<dbReference type="GO" id="GO:0000976">
    <property type="term" value="F:transcription cis-regulatory region binding"/>
    <property type="evidence" value="ECO:0007669"/>
    <property type="project" value="TreeGrafter"/>
</dbReference>
<keyword evidence="7" id="KW-0472">Membrane</keyword>
<feature type="transmembrane region" description="Helical" evidence="7">
    <location>
        <begin position="781"/>
        <end position="804"/>
    </location>
</feature>
<dbReference type="Pfam" id="PF04082">
    <property type="entry name" value="Fungal_trans"/>
    <property type="match status" value="1"/>
</dbReference>
<name>A0A0B7FRL6_THACB</name>
<feature type="region of interest" description="Disordered" evidence="6">
    <location>
        <begin position="353"/>
        <end position="375"/>
    </location>
</feature>
<keyword evidence="7" id="KW-1133">Transmembrane helix</keyword>
<dbReference type="GO" id="GO:0006351">
    <property type="term" value="P:DNA-templated transcription"/>
    <property type="evidence" value="ECO:0007669"/>
    <property type="project" value="InterPro"/>
</dbReference>
<evidence type="ECO:0000256" key="1">
    <source>
        <dbReference type="ARBA" id="ARBA00004123"/>
    </source>
</evidence>
<evidence type="ECO:0000313" key="9">
    <source>
        <dbReference type="EMBL" id="CEL60330.1"/>
    </source>
</evidence>
<feature type="compositionally biased region" description="Acidic residues" evidence="6">
    <location>
        <begin position="353"/>
        <end position="367"/>
    </location>
</feature>
<accession>A0A0B7FRL6</accession>
<evidence type="ECO:0000256" key="2">
    <source>
        <dbReference type="ARBA" id="ARBA00023015"/>
    </source>
</evidence>
<evidence type="ECO:0000256" key="6">
    <source>
        <dbReference type="SAM" id="MobiDB-lite"/>
    </source>
</evidence>
<gene>
    <name evidence="9" type="ORF">RSOLAG1IB_09548</name>
</gene>
<dbReference type="GO" id="GO:0008270">
    <property type="term" value="F:zinc ion binding"/>
    <property type="evidence" value="ECO:0007669"/>
    <property type="project" value="InterPro"/>
</dbReference>
<dbReference type="InterPro" id="IPR007219">
    <property type="entry name" value="XnlR_reg_dom"/>
</dbReference>
<keyword evidence="4" id="KW-0804">Transcription</keyword>
<evidence type="ECO:0000256" key="7">
    <source>
        <dbReference type="SAM" id="Phobius"/>
    </source>
</evidence>
<keyword evidence="3" id="KW-0238">DNA-binding</keyword>
<dbReference type="InterPro" id="IPR051089">
    <property type="entry name" value="prtT"/>
</dbReference>
<evidence type="ECO:0000256" key="4">
    <source>
        <dbReference type="ARBA" id="ARBA00023163"/>
    </source>
</evidence>
<dbReference type="PANTHER" id="PTHR31845">
    <property type="entry name" value="FINGER DOMAIN PROTEIN, PUTATIVE-RELATED"/>
    <property type="match status" value="1"/>
</dbReference>
<keyword evidence="7" id="KW-0812">Transmembrane</keyword>
<evidence type="ECO:0000256" key="3">
    <source>
        <dbReference type="ARBA" id="ARBA00023125"/>
    </source>
</evidence>
<evidence type="ECO:0000313" key="10">
    <source>
        <dbReference type="Proteomes" id="UP000059188"/>
    </source>
</evidence>
<dbReference type="Proteomes" id="UP000059188">
    <property type="component" value="Unassembled WGS sequence"/>
</dbReference>
<dbReference type="PANTHER" id="PTHR31845:SF17">
    <property type="entry name" value="ZN(II)2CYS6 TRANSCRIPTION FACTOR (EUROFUNG)"/>
    <property type="match status" value="1"/>
</dbReference>
<comment type="subcellular location">
    <subcellularLocation>
        <location evidence="1">Nucleus</location>
    </subcellularLocation>
</comment>
<organism evidence="9 10">
    <name type="scientific">Thanatephorus cucumeris (strain AG1-IB / isolate 7/3/14)</name>
    <name type="common">Lettuce bottom rot fungus</name>
    <name type="synonym">Rhizoctonia solani</name>
    <dbReference type="NCBI Taxonomy" id="1108050"/>
    <lineage>
        <taxon>Eukaryota</taxon>
        <taxon>Fungi</taxon>
        <taxon>Dikarya</taxon>
        <taxon>Basidiomycota</taxon>
        <taxon>Agaricomycotina</taxon>
        <taxon>Agaricomycetes</taxon>
        <taxon>Cantharellales</taxon>
        <taxon>Ceratobasidiaceae</taxon>
        <taxon>Rhizoctonia</taxon>
        <taxon>Rhizoctonia solani AG-1</taxon>
    </lineage>
</organism>
<dbReference type="EMBL" id="LN679145">
    <property type="protein sequence ID" value="CEL60330.1"/>
    <property type="molecule type" value="Genomic_DNA"/>
</dbReference>
<dbReference type="OrthoDB" id="39175at2759"/>
<proteinExistence type="predicted"/>
<dbReference type="GO" id="GO:0005634">
    <property type="term" value="C:nucleus"/>
    <property type="evidence" value="ECO:0007669"/>
    <property type="project" value="UniProtKB-SubCell"/>
</dbReference>
<dbReference type="STRING" id="1108050.A0A0B7FRL6"/>
<keyword evidence="5" id="KW-0539">Nucleus</keyword>
<dbReference type="AlphaFoldDB" id="A0A0B7FRL6"/>
<evidence type="ECO:0000256" key="5">
    <source>
        <dbReference type="ARBA" id="ARBA00023242"/>
    </source>
</evidence>